<keyword evidence="4 7" id="KW-0812">Transmembrane</keyword>
<dbReference type="PROSITE" id="PS50928">
    <property type="entry name" value="ABC_TM1"/>
    <property type="match status" value="1"/>
</dbReference>
<dbReference type="SUPFAM" id="SSF161098">
    <property type="entry name" value="MetI-like"/>
    <property type="match status" value="1"/>
</dbReference>
<proteinExistence type="inferred from homology"/>
<name>A0A2P8E7S8_9ACTN</name>
<dbReference type="AlphaFoldDB" id="A0A2P8E7S8"/>
<dbReference type="PANTHER" id="PTHR43163">
    <property type="entry name" value="DIPEPTIDE TRANSPORT SYSTEM PERMEASE PROTEIN DPPB-RELATED"/>
    <property type="match status" value="1"/>
</dbReference>
<keyword evidence="3" id="KW-1003">Cell membrane</keyword>
<dbReference type="InterPro" id="IPR045621">
    <property type="entry name" value="BPD_transp_1_N"/>
</dbReference>
<evidence type="ECO:0000256" key="1">
    <source>
        <dbReference type="ARBA" id="ARBA00004651"/>
    </source>
</evidence>
<accession>A0A2P8E7S8</accession>
<evidence type="ECO:0000256" key="4">
    <source>
        <dbReference type="ARBA" id="ARBA00022692"/>
    </source>
</evidence>
<dbReference type="GO" id="GO:0055085">
    <property type="term" value="P:transmembrane transport"/>
    <property type="evidence" value="ECO:0007669"/>
    <property type="project" value="InterPro"/>
</dbReference>
<comment type="similarity">
    <text evidence="7">Belongs to the binding-protein-dependent transport system permease family.</text>
</comment>
<dbReference type="OrthoDB" id="9778910at2"/>
<comment type="subcellular location">
    <subcellularLocation>
        <location evidence="1 7">Cell membrane</location>
        <topology evidence="1 7">Multi-pass membrane protein</topology>
    </subcellularLocation>
</comment>
<sequence>MLRFVIRRTLYGVLVIWVISVVVFVLFFVAPRNVARKLAGRQADMSAVEAIREDLGLNRPLLEQYGDFLWGLLQGDLGYSYYSDEPVTDKILDALPISVSLAAGAAVIWVVLGVSIGVLSALRPRTIADRAATTFALFFYSMPTFLLGLLLLYFLFYQLHLVGIDWFPAATYVPLTEDVGQWARHLILPWITLALVLTGTYIRLTRGSMLDALGEDYIRTARSKGITESRVTVRHALRGGITPVVTQFGIDFGTLVGGVLITEQVFGLQGLGYIAVTSVVQGDLPVVIGVVMVASAFTVVASIVVDFSYAVLDPRVRLT</sequence>
<dbReference type="EMBL" id="PYGE01000004">
    <property type="protein sequence ID" value="PSL05478.1"/>
    <property type="molecule type" value="Genomic_DNA"/>
</dbReference>
<evidence type="ECO:0000313" key="10">
    <source>
        <dbReference type="Proteomes" id="UP000243528"/>
    </source>
</evidence>
<organism evidence="9 10">
    <name type="scientific">Haloactinopolyspora alba</name>
    <dbReference type="NCBI Taxonomy" id="648780"/>
    <lineage>
        <taxon>Bacteria</taxon>
        <taxon>Bacillati</taxon>
        <taxon>Actinomycetota</taxon>
        <taxon>Actinomycetes</taxon>
        <taxon>Jiangellales</taxon>
        <taxon>Jiangellaceae</taxon>
        <taxon>Haloactinopolyspora</taxon>
    </lineage>
</organism>
<dbReference type="Proteomes" id="UP000243528">
    <property type="component" value="Unassembled WGS sequence"/>
</dbReference>
<dbReference type="Gene3D" id="1.10.3720.10">
    <property type="entry name" value="MetI-like"/>
    <property type="match status" value="1"/>
</dbReference>
<evidence type="ECO:0000256" key="7">
    <source>
        <dbReference type="RuleBase" id="RU363032"/>
    </source>
</evidence>
<evidence type="ECO:0000256" key="6">
    <source>
        <dbReference type="ARBA" id="ARBA00023136"/>
    </source>
</evidence>
<dbReference type="Pfam" id="PF00528">
    <property type="entry name" value="BPD_transp_1"/>
    <property type="match status" value="1"/>
</dbReference>
<feature type="transmembrane region" description="Helical" evidence="7">
    <location>
        <begin position="244"/>
        <end position="266"/>
    </location>
</feature>
<dbReference type="RefSeq" id="WP_106536701.1">
    <property type="nucleotide sequence ID" value="NZ_ML142899.1"/>
</dbReference>
<gene>
    <name evidence="9" type="ORF">CLV30_104350</name>
</gene>
<evidence type="ECO:0000256" key="2">
    <source>
        <dbReference type="ARBA" id="ARBA00022448"/>
    </source>
</evidence>
<keyword evidence="10" id="KW-1185">Reference proteome</keyword>
<evidence type="ECO:0000256" key="5">
    <source>
        <dbReference type="ARBA" id="ARBA00022989"/>
    </source>
</evidence>
<dbReference type="InterPro" id="IPR000515">
    <property type="entry name" value="MetI-like"/>
</dbReference>
<dbReference type="CDD" id="cd06261">
    <property type="entry name" value="TM_PBP2"/>
    <property type="match status" value="1"/>
</dbReference>
<dbReference type="InterPro" id="IPR035906">
    <property type="entry name" value="MetI-like_sf"/>
</dbReference>
<feature type="transmembrane region" description="Helical" evidence="7">
    <location>
        <begin position="182"/>
        <end position="202"/>
    </location>
</feature>
<keyword evidence="5 7" id="KW-1133">Transmembrane helix</keyword>
<dbReference type="PANTHER" id="PTHR43163:SF9">
    <property type="entry name" value="ABC TRANSPORTER PERMEASE PROTEIN"/>
    <property type="match status" value="1"/>
</dbReference>
<reference evidence="9 10" key="1">
    <citation type="submission" date="2018-03" db="EMBL/GenBank/DDBJ databases">
        <title>Genomic Encyclopedia of Archaeal and Bacterial Type Strains, Phase II (KMG-II): from individual species to whole genera.</title>
        <authorList>
            <person name="Goeker M."/>
        </authorList>
    </citation>
    <scope>NUCLEOTIDE SEQUENCE [LARGE SCALE GENOMIC DNA]</scope>
    <source>
        <strain evidence="9 10">DSM 45211</strain>
    </source>
</reference>
<protein>
    <submittedName>
        <fullName evidence="9">Peptide/nickel transport system permease protein</fullName>
    </submittedName>
</protein>
<feature type="transmembrane region" description="Helical" evidence="7">
    <location>
        <begin position="97"/>
        <end position="122"/>
    </location>
</feature>
<evidence type="ECO:0000256" key="3">
    <source>
        <dbReference type="ARBA" id="ARBA00022475"/>
    </source>
</evidence>
<feature type="domain" description="ABC transmembrane type-1" evidence="8">
    <location>
        <begin position="95"/>
        <end position="309"/>
    </location>
</feature>
<dbReference type="GO" id="GO:0005886">
    <property type="term" value="C:plasma membrane"/>
    <property type="evidence" value="ECO:0007669"/>
    <property type="project" value="UniProtKB-SubCell"/>
</dbReference>
<feature type="transmembrane region" description="Helical" evidence="7">
    <location>
        <begin position="9"/>
        <end position="30"/>
    </location>
</feature>
<evidence type="ECO:0000313" key="9">
    <source>
        <dbReference type="EMBL" id="PSL05478.1"/>
    </source>
</evidence>
<feature type="transmembrane region" description="Helical" evidence="7">
    <location>
        <begin position="134"/>
        <end position="156"/>
    </location>
</feature>
<keyword evidence="2 7" id="KW-0813">Transport</keyword>
<dbReference type="Pfam" id="PF19300">
    <property type="entry name" value="BPD_transp_1_N"/>
    <property type="match status" value="1"/>
</dbReference>
<feature type="transmembrane region" description="Helical" evidence="7">
    <location>
        <begin position="286"/>
        <end position="312"/>
    </location>
</feature>
<evidence type="ECO:0000259" key="8">
    <source>
        <dbReference type="PROSITE" id="PS50928"/>
    </source>
</evidence>
<comment type="caution">
    <text evidence="9">The sequence shown here is derived from an EMBL/GenBank/DDBJ whole genome shotgun (WGS) entry which is preliminary data.</text>
</comment>
<keyword evidence="6 7" id="KW-0472">Membrane</keyword>